<evidence type="ECO:0000313" key="3">
    <source>
        <dbReference type="EMBL" id="GES36834.1"/>
    </source>
</evidence>
<evidence type="ECO:0000256" key="1">
    <source>
        <dbReference type="ARBA" id="ARBA00023002"/>
    </source>
</evidence>
<sequence length="145" mass="16001">MTAPADRIESLFAATKIGALVTLKRDGRPQLSNIVYHYDPGARTFSVSITDGRAKTANMRRDPRVSLYVSAADGWAYAVAEGTAELSPVAKDPHDDTVEELVALYRAVQGEHPDWDEFRDAMVADRRLVLTMRVERFYGMAGPTG</sequence>
<dbReference type="SUPFAM" id="SSF50475">
    <property type="entry name" value="FMN-binding split barrel"/>
    <property type="match status" value="1"/>
</dbReference>
<dbReference type="InterPro" id="IPR052019">
    <property type="entry name" value="F420H2_bilvrd_red/Heme_oxyg"/>
</dbReference>
<dbReference type="GO" id="GO:0016627">
    <property type="term" value="F:oxidoreductase activity, acting on the CH-CH group of donors"/>
    <property type="evidence" value="ECO:0007669"/>
    <property type="project" value="TreeGrafter"/>
</dbReference>
<dbReference type="Gene3D" id="2.30.110.10">
    <property type="entry name" value="Electron Transport, Fmn-binding Protein, Chain A"/>
    <property type="match status" value="1"/>
</dbReference>
<dbReference type="KEGG" id="rav:AAT18_21450"/>
<dbReference type="EMBL" id="BLAH01000076">
    <property type="protein sequence ID" value="GES36834.1"/>
    <property type="molecule type" value="Genomic_DNA"/>
</dbReference>
<dbReference type="PANTHER" id="PTHR35176:SF2">
    <property type="entry name" value="F420H(2)-DEPENDENT REDUCTASE RV1155"/>
    <property type="match status" value="1"/>
</dbReference>
<dbReference type="AlphaFoldDB" id="A0A059MKQ4"/>
<reference evidence="3" key="2">
    <citation type="submission" date="2019-10" db="EMBL/GenBank/DDBJ databases">
        <title>Draft genome sequence of Rhodococcus aetherivorans JCM 14343.</title>
        <authorList>
            <person name="Inoue D."/>
            <person name="Nakazawa M."/>
            <person name="Yamamoto N."/>
            <person name="Sei K."/>
            <person name="Ike M."/>
        </authorList>
    </citation>
    <scope>NUCLEOTIDE SEQUENCE</scope>
    <source>
        <strain evidence="3">JCM 14343</strain>
    </source>
</reference>
<evidence type="ECO:0000313" key="6">
    <source>
        <dbReference type="Proteomes" id="UP001163947"/>
    </source>
</evidence>
<protein>
    <submittedName>
        <fullName evidence="4">PPOX class F420-dependent oxidoreductase</fullName>
    </submittedName>
    <submittedName>
        <fullName evidence="3">Pyridoxine 5'-phosphate oxidase Rv1155</fullName>
    </submittedName>
</protein>
<accession>A0A0F6VLC1</accession>
<feature type="domain" description="Pyridoxamine 5'-phosphate oxidase N-terminal" evidence="2">
    <location>
        <begin position="6"/>
        <end position="139"/>
    </location>
</feature>
<accession>N1MEM6</accession>
<gene>
    <name evidence="4" type="ORF">OCS65_06830</name>
    <name evidence="3" type="ORF">RAJCM14343_2087</name>
</gene>
<accession>A0A059MKQ4</accession>
<dbReference type="InterPro" id="IPR019920">
    <property type="entry name" value="F420-binding_dom_put"/>
</dbReference>
<dbReference type="Proteomes" id="UP000325466">
    <property type="component" value="Unassembled WGS sequence"/>
</dbReference>
<dbReference type="PANTHER" id="PTHR35176">
    <property type="entry name" value="HEME OXYGENASE HI_0854-RELATED"/>
    <property type="match status" value="1"/>
</dbReference>
<keyword evidence="5" id="KW-1185">Reference proteome</keyword>
<keyword evidence="1" id="KW-0560">Oxidoreductase</keyword>
<organism evidence="4 6">
    <name type="scientific">Rhodococcus aetherivorans</name>
    <dbReference type="NCBI Taxonomy" id="191292"/>
    <lineage>
        <taxon>Bacteria</taxon>
        <taxon>Bacillati</taxon>
        <taxon>Actinomycetota</taxon>
        <taxon>Actinomycetes</taxon>
        <taxon>Mycobacteriales</taxon>
        <taxon>Nocardiaceae</taxon>
        <taxon>Rhodococcus</taxon>
    </lineage>
</organism>
<dbReference type="NCBIfam" id="TIGR03618">
    <property type="entry name" value="Rv1155_F420"/>
    <property type="match status" value="1"/>
</dbReference>
<dbReference type="GO" id="GO:0005829">
    <property type="term" value="C:cytosol"/>
    <property type="evidence" value="ECO:0007669"/>
    <property type="project" value="TreeGrafter"/>
</dbReference>
<dbReference type="RefSeq" id="WP_006947587.1">
    <property type="nucleotide sequence ID" value="NZ_BAAAYP010000020.1"/>
</dbReference>
<reference evidence="4" key="3">
    <citation type="submission" date="2022-09" db="EMBL/GenBank/DDBJ databases">
        <title>The genome sequence of Rhodococcus aetherivorans N1.</title>
        <authorList>
            <person name="Jiang W."/>
        </authorList>
    </citation>
    <scope>NUCLEOTIDE SEQUENCE</scope>
    <source>
        <strain evidence="4">N1</strain>
    </source>
</reference>
<proteinExistence type="predicted"/>
<name>A0A059MKQ4_9NOCA</name>
<evidence type="ECO:0000313" key="5">
    <source>
        <dbReference type="Proteomes" id="UP000325466"/>
    </source>
</evidence>
<dbReference type="Proteomes" id="UP001163947">
    <property type="component" value="Chromosome"/>
</dbReference>
<reference evidence="3 5" key="1">
    <citation type="journal article" date="2018" name="Biodegradation">
        <title>1,4-Dioxane degradation characteristics of Rhodococcus aetherivorans JCM 14343.</title>
        <authorList>
            <person name="Inoue D."/>
            <person name="Tsunoda T."/>
            <person name="Yamamoto N."/>
            <person name="Ike M."/>
            <person name="Sei K."/>
        </authorList>
    </citation>
    <scope>NUCLEOTIDE SEQUENCE [LARGE SCALE GENOMIC DNA]</scope>
    <source>
        <strain evidence="3 5">JCM 14343</strain>
    </source>
</reference>
<dbReference type="InterPro" id="IPR012349">
    <property type="entry name" value="Split_barrel_FMN-bd"/>
</dbReference>
<dbReference type="InterPro" id="IPR011576">
    <property type="entry name" value="Pyridox_Oxase_N"/>
</dbReference>
<evidence type="ECO:0000259" key="2">
    <source>
        <dbReference type="Pfam" id="PF01243"/>
    </source>
</evidence>
<dbReference type="GO" id="GO:0070967">
    <property type="term" value="F:coenzyme F420 binding"/>
    <property type="evidence" value="ECO:0007669"/>
    <property type="project" value="TreeGrafter"/>
</dbReference>
<evidence type="ECO:0000313" key="4">
    <source>
        <dbReference type="EMBL" id="UYF95471.1"/>
    </source>
</evidence>
<dbReference type="EMBL" id="CP106982">
    <property type="protein sequence ID" value="UYF95471.1"/>
    <property type="molecule type" value="Genomic_DNA"/>
</dbReference>
<dbReference type="GeneID" id="83620117"/>
<dbReference type="Pfam" id="PF01243">
    <property type="entry name" value="PNPOx_N"/>
    <property type="match status" value="1"/>
</dbReference>